<gene>
    <name evidence="1" type="ORF">LBU54_12075</name>
</gene>
<name>A0ABS7XTG7_9FLAO</name>
<keyword evidence="2" id="KW-1185">Reference proteome</keyword>
<comment type="caution">
    <text evidence="1">The sequence shown here is derived from an EMBL/GenBank/DDBJ whole genome shotgun (WGS) entry which is preliminary data.</text>
</comment>
<dbReference type="Proteomes" id="UP001198901">
    <property type="component" value="Unassembled WGS sequence"/>
</dbReference>
<reference evidence="2" key="1">
    <citation type="submission" date="2023-07" db="EMBL/GenBank/DDBJ databases">
        <authorList>
            <person name="Yue Y."/>
        </authorList>
    </citation>
    <scope>NUCLEOTIDE SEQUENCE [LARGE SCALE GENOMIC DNA]</scope>
    <source>
        <strain evidence="2">D23</strain>
    </source>
</reference>
<accession>A0ABS7XTG7</accession>
<sequence>MTKFSKGEKTKKTIVKRVNKLFNKKEMLLTWDEMAAELNLSRSIITNYFPRKELLILAIYYEFEHTLKLFLKNHNQNSEATSLQHLKVYYSGVMDLLFEYRFSISYVLVNPMNDEALRSHLDSTYENNKIRLLDRIKNLVKFGIINKALLKDDNFSSFTFQHTNLLTTWVISYRLYDKNLGYKKMKPIYLKGVLDCYLPYLTSKGKFDYDNL</sequence>
<dbReference type="RefSeq" id="WP_224530036.1">
    <property type="nucleotide sequence ID" value="NZ_JAIUJR010000008.1"/>
</dbReference>
<evidence type="ECO:0008006" key="3">
    <source>
        <dbReference type="Google" id="ProtNLM"/>
    </source>
</evidence>
<proteinExistence type="predicted"/>
<dbReference type="EMBL" id="JAIUJR010000008">
    <property type="protein sequence ID" value="MCA0133325.1"/>
    <property type="molecule type" value="Genomic_DNA"/>
</dbReference>
<organism evidence="1 2">
    <name type="scientific">Winogradskyella alexanderae</name>
    <dbReference type="NCBI Taxonomy" id="2877123"/>
    <lineage>
        <taxon>Bacteria</taxon>
        <taxon>Pseudomonadati</taxon>
        <taxon>Bacteroidota</taxon>
        <taxon>Flavobacteriia</taxon>
        <taxon>Flavobacteriales</taxon>
        <taxon>Flavobacteriaceae</taxon>
        <taxon>Winogradskyella</taxon>
    </lineage>
</organism>
<dbReference type="Gene3D" id="1.10.357.10">
    <property type="entry name" value="Tetracycline Repressor, domain 2"/>
    <property type="match status" value="1"/>
</dbReference>
<evidence type="ECO:0000313" key="1">
    <source>
        <dbReference type="EMBL" id="MCA0133325.1"/>
    </source>
</evidence>
<evidence type="ECO:0000313" key="2">
    <source>
        <dbReference type="Proteomes" id="UP001198901"/>
    </source>
</evidence>
<protein>
    <recommendedName>
        <fullName evidence="3">TetR/AcrR family transcriptional regulator</fullName>
    </recommendedName>
</protein>
<dbReference type="SUPFAM" id="SSF46689">
    <property type="entry name" value="Homeodomain-like"/>
    <property type="match status" value="1"/>
</dbReference>
<dbReference type="InterPro" id="IPR009057">
    <property type="entry name" value="Homeodomain-like_sf"/>
</dbReference>